<keyword evidence="3" id="KW-1185">Reference proteome</keyword>
<evidence type="ECO:0000256" key="1">
    <source>
        <dbReference type="SAM" id="SignalP"/>
    </source>
</evidence>
<feature type="chain" id="PRO_5008143422" description="Secreted protein" evidence="1">
    <location>
        <begin position="18"/>
        <end position="220"/>
    </location>
</feature>
<dbReference type="Proteomes" id="UP000076407">
    <property type="component" value="Unassembled WGS sequence"/>
</dbReference>
<sequence length="220" mass="24444">MQLRYLLLHNVLQLVHAQAELRHRGFEHVAHTILLHNLHQHGKRFLFRHLHQQQPNDETGPLTVANLPVVQRVRLHHVEQCLLAEPVLLLEEVMLRVGAGNVPPDHLLARTGRLDVLGVLLLVCVGRTAQQLPDDRPEVVRYALAHQLLHRRALALLARLPVGDDAGPGRPHILLPDRGGARVKADLARVGAFAAVGRALERVQTLRVALDQLVGGLQFG</sequence>
<evidence type="ECO:0000313" key="2">
    <source>
        <dbReference type="EnsemblMetazoa" id="AQUA015083-PA"/>
    </source>
</evidence>
<reference evidence="2" key="1">
    <citation type="submission" date="2020-05" db="UniProtKB">
        <authorList>
            <consortium name="EnsemblMetazoa"/>
        </authorList>
    </citation>
    <scope>IDENTIFICATION</scope>
    <source>
        <strain evidence="2">SANGQUA</strain>
    </source>
</reference>
<proteinExistence type="predicted"/>
<organism evidence="2 3">
    <name type="scientific">Anopheles quadriannulatus</name>
    <name type="common">Mosquito</name>
    <dbReference type="NCBI Taxonomy" id="34691"/>
    <lineage>
        <taxon>Eukaryota</taxon>
        <taxon>Metazoa</taxon>
        <taxon>Ecdysozoa</taxon>
        <taxon>Arthropoda</taxon>
        <taxon>Hexapoda</taxon>
        <taxon>Insecta</taxon>
        <taxon>Pterygota</taxon>
        <taxon>Neoptera</taxon>
        <taxon>Endopterygota</taxon>
        <taxon>Diptera</taxon>
        <taxon>Nematocera</taxon>
        <taxon>Culicoidea</taxon>
        <taxon>Culicidae</taxon>
        <taxon>Anophelinae</taxon>
        <taxon>Anopheles</taxon>
    </lineage>
</organism>
<accession>A0A182XTE1</accession>
<name>A0A182XTE1_ANOQN</name>
<evidence type="ECO:0000313" key="3">
    <source>
        <dbReference type="Proteomes" id="UP000076407"/>
    </source>
</evidence>
<dbReference type="AlphaFoldDB" id="A0A182XTE1"/>
<dbReference type="EnsemblMetazoa" id="AQUA015083-RA">
    <property type="protein sequence ID" value="AQUA015083-PA"/>
    <property type="gene ID" value="AQUA015083"/>
</dbReference>
<dbReference type="VEuPathDB" id="VectorBase:AQUA015083"/>
<protein>
    <recommendedName>
        <fullName evidence="4">Secreted protein</fullName>
    </recommendedName>
</protein>
<evidence type="ECO:0008006" key="4">
    <source>
        <dbReference type="Google" id="ProtNLM"/>
    </source>
</evidence>
<keyword evidence="1" id="KW-0732">Signal</keyword>
<feature type="signal peptide" evidence="1">
    <location>
        <begin position="1"/>
        <end position="17"/>
    </location>
</feature>